<accession>A0A0Q2Q5P8</accession>
<protein>
    <submittedName>
        <fullName evidence="1">Uncharacterized protein</fullName>
    </submittedName>
</protein>
<dbReference type="Proteomes" id="UP000051677">
    <property type="component" value="Unassembled WGS sequence"/>
</dbReference>
<gene>
    <name evidence="1" type="ORF">AO501_29795</name>
</gene>
<evidence type="ECO:0000313" key="2">
    <source>
        <dbReference type="Proteomes" id="UP000051677"/>
    </source>
</evidence>
<evidence type="ECO:0000313" key="1">
    <source>
        <dbReference type="EMBL" id="KQH75301.1"/>
    </source>
</evidence>
<reference evidence="1 2" key="1">
    <citation type="submission" date="2015-10" db="EMBL/GenBank/DDBJ databases">
        <title>Mycobacterium gordonae draft genome assembly.</title>
        <authorList>
            <person name="Ustinova V."/>
            <person name="Smirnova T."/>
            <person name="Blagodatskikh K."/>
            <person name="Varlamov D."/>
            <person name="Larionova E."/>
            <person name="Chernousova L."/>
        </authorList>
    </citation>
    <scope>NUCLEOTIDE SEQUENCE [LARGE SCALE GENOMIC DNA]</scope>
    <source>
        <strain evidence="1 2">CTRI 14-8773</strain>
    </source>
</reference>
<comment type="caution">
    <text evidence="1">The sequence shown here is derived from an EMBL/GenBank/DDBJ whole genome shotgun (WGS) entry which is preliminary data.</text>
</comment>
<dbReference type="EMBL" id="LKTM01000381">
    <property type="protein sequence ID" value="KQH75301.1"/>
    <property type="molecule type" value="Genomic_DNA"/>
</dbReference>
<name>A0A0Q2Q5P8_MYCGO</name>
<organism evidence="1 2">
    <name type="scientific">Mycobacterium gordonae</name>
    <dbReference type="NCBI Taxonomy" id="1778"/>
    <lineage>
        <taxon>Bacteria</taxon>
        <taxon>Bacillati</taxon>
        <taxon>Actinomycetota</taxon>
        <taxon>Actinomycetes</taxon>
        <taxon>Mycobacteriales</taxon>
        <taxon>Mycobacteriaceae</taxon>
        <taxon>Mycobacterium</taxon>
    </lineage>
</organism>
<proteinExistence type="predicted"/>
<sequence>MNYICADNSNAQRAGTIEKGVKMSEWYEIEMKFTLGENDPDDHDSFEAFLDSVTDELANNGVDADYTATAADLRASWTIEVPDGSEASLISALKALSAALSAVGCFEDPEAPAGHPQGHEVLGARRYAMA</sequence>
<dbReference type="AlphaFoldDB" id="A0A0Q2Q5P8"/>